<dbReference type="Gene3D" id="3.90.1590.10">
    <property type="entry name" value="glutathione-dependent formaldehyde- activating enzyme (gfa)"/>
    <property type="match status" value="1"/>
</dbReference>
<sequence>MAEDRNLTCRCGQMAWSIAGDAPGTHLVCHCRDCQGFARHLGVAEAMLDAHGGTELFQIAPENLRLTDGVDHLSVLRLSDKGLLRWYAGCCGTPIANTLPGPGLPFAGMVLPREAPGFGPITARTGTAATGGAVKARGGLRAGLSLMVRALRSRLTGGHRRTPFFGPDGAPVRHPKVLSAQERAAAGLDPA</sequence>
<dbReference type="InterPro" id="IPR011057">
    <property type="entry name" value="Mss4-like_sf"/>
</dbReference>
<evidence type="ECO:0008006" key="3">
    <source>
        <dbReference type="Google" id="ProtNLM"/>
    </source>
</evidence>
<comment type="caution">
    <text evidence="1">The sequence shown here is derived from an EMBL/GenBank/DDBJ whole genome shotgun (WGS) entry which is preliminary data.</text>
</comment>
<dbReference type="Pfam" id="PF19648">
    <property type="entry name" value="DUF6151"/>
    <property type="match status" value="1"/>
</dbReference>
<dbReference type="AlphaFoldDB" id="A0A0W7WMX6"/>
<proteinExistence type="predicted"/>
<dbReference type="EMBL" id="LPXO01000002">
    <property type="protein sequence ID" value="KUF11879.1"/>
    <property type="molecule type" value="Genomic_DNA"/>
</dbReference>
<dbReference type="Proteomes" id="UP000054396">
    <property type="component" value="Unassembled WGS sequence"/>
</dbReference>
<evidence type="ECO:0000313" key="1">
    <source>
        <dbReference type="EMBL" id="KUF11879.1"/>
    </source>
</evidence>
<dbReference type="InterPro" id="IPR046149">
    <property type="entry name" value="DUF6151"/>
</dbReference>
<dbReference type="OrthoDB" id="5500342at2"/>
<dbReference type="RefSeq" id="WP_058860997.1">
    <property type="nucleotide sequence ID" value="NZ_LPXO01000002.1"/>
</dbReference>
<dbReference type="SUPFAM" id="SSF51316">
    <property type="entry name" value="Mss4-like"/>
    <property type="match status" value="1"/>
</dbReference>
<reference evidence="1 2" key="1">
    <citation type="submission" date="2015-12" db="EMBL/GenBank/DDBJ databases">
        <authorList>
            <person name="Shamseldin A."/>
            <person name="Moawad H."/>
            <person name="Abd El-Rahim W.M."/>
            <person name="Sadowsky M.J."/>
        </authorList>
    </citation>
    <scope>NUCLEOTIDE SEQUENCE [LARGE SCALE GENOMIC DNA]</scope>
    <source>
        <strain evidence="1 2">SJ5A-1</strain>
    </source>
</reference>
<name>A0A0W7WMX6_9RHOB</name>
<protein>
    <recommendedName>
        <fullName evidence="3">CENP-V/GFA domain-containing protein</fullName>
    </recommendedName>
</protein>
<dbReference type="STRING" id="1685382.AVJ23_04665"/>
<accession>A0A0W7WMX6</accession>
<keyword evidence="2" id="KW-1185">Reference proteome</keyword>
<evidence type="ECO:0000313" key="2">
    <source>
        <dbReference type="Proteomes" id="UP000054396"/>
    </source>
</evidence>
<organism evidence="1 2">
    <name type="scientific">Pseudoponticoccus marisrubri</name>
    <dbReference type="NCBI Taxonomy" id="1685382"/>
    <lineage>
        <taxon>Bacteria</taxon>
        <taxon>Pseudomonadati</taxon>
        <taxon>Pseudomonadota</taxon>
        <taxon>Alphaproteobacteria</taxon>
        <taxon>Rhodobacterales</taxon>
        <taxon>Roseobacteraceae</taxon>
        <taxon>Pseudoponticoccus</taxon>
    </lineage>
</organism>
<gene>
    <name evidence="1" type="ORF">AVJ23_04665</name>
</gene>